<sequence length="153" mass="15706">MSQELAAVAEAGAAAVVAAMATEVWQSTRAGLLRLFHRGDEERRAALAAQLDNNAALVDAAAAPDEVRRAVLAYWSGELTALLHADSSPRQALAQLAAEVAAALPKERGAGVFQQTNTAHDLGTVLAVQQGDLHASRRAASAPSPGTGRCSGS</sequence>
<evidence type="ECO:0000313" key="3">
    <source>
        <dbReference type="Proteomes" id="UP000721954"/>
    </source>
</evidence>
<dbReference type="RefSeq" id="WP_209211890.1">
    <property type="nucleotide sequence ID" value="NZ_JAFFZM010000010.1"/>
</dbReference>
<dbReference type="Proteomes" id="UP000721954">
    <property type="component" value="Unassembled WGS sequence"/>
</dbReference>
<name>A0ABS3XZ64_9ACTN</name>
<organism evidence="2 3">
    <name type="scientific">Streptomyces smyrnaeus</name>
    <dbReference type="NCBI Taxonomy" id="1387713"/>
    <lineage>
        <taxon>Bacteria</taxon>
        <taxon>Bacillati</taxon>
        <taxon>Actinomycetota</taxon>
        <taxon>Actinomycetes</taxon>
        <taxon>Kitasatosporales</taxon>
        <taxon>Streptomycetaceae</taxon>
        <taxon>Streptomyces</taxon>
    </lineage>
</organism>
<reference evidence="2 3" key="1">
    <citation type="submission" date="2021-02" db="EMBL/GenBank/DDBJ databases">
        <title>Streptomyces spirodelae sp. nov., isolated from duckweed.</title>
        <authorList>
            <person name="Saimee Y."/>
            <person name="Duangmal K."/>
        </authorList>
    </citation>
    <scope>NUCLEOTIDE SEQUENCE [LARGE SCALE GENOMIC DNA]</scope>
    <source>
        <strain evidence="2 3">DSM 42105</strain>
    </source>
</reference>
<gene>
    <name evidence="2" type="ORF">JW613_18330</name>
</gene>
<evidence type="ECO:0000256" key="1">
    <source>
        <dbReference type="SAM" id="MobiDB-lite"/>
    </source>
</evidence>
<keyword evidence="3" id="KW-1185">Reference proteome</keyword>
<evidence type="ECO:0000313" key="2">
    <source>
        <dbReference type="EMBL" id="MBO8200242.1"/>
    </source>
</evidence>
<dbReference type="EMBL" id="JAFFZM010000010">
    <property type="protein sequence ID" value="MBO8200242.1"/>
    <property type="molecule type" value="Genomic_DNA"/>
</dbReference>
<proteinExistence type="predicted"/>
<accession>A0ABS3XZ64</accession>
<protein>
    <submittedName>
        <fullName evidence="2">Uncharacterized protein</fullName>
    </submittedName>
</protein>
<dbReference type="GeneID" id="96260574"/>
<feature type="region of interest" description="Disordered" evidence="1">
    <location>
        <begin position="134"/>
        <end position="153"/>
    </location>
</feature>
<comment type="caution">
    <text evidence="2">The sequence shown here is derived from an EMBL/GenBank/DDBJ whole genome shotgun (WGS) entry which is preliminary data.</text>
</comment>